<evidence type="ECO:0000313" key="4">
    <source>
        <dbReference type="Proteomes" id="UP000475862"/>
    </source>
</evidence>
<feature type="compositionally biased region" description="Basic and acidic residues" evidence="1">
    <location>
        <begin position="310"/>
        <end position="326"/>
    </location>
</feature>
<feature type="compositionally biased region" description="Basic and acidic residues" evidence="1">
    <location>
        <begin position="336"/>
        <end position="350"/>
    </location>
</feature>
<evidence type="ECO:0000256" key="2">
    <source>
        <dbReference type="SAM" id="SignalP"/>
    </source>
</evidence>
<feature type="compositionally biased region" description="Basic and acidic residues" evidence="1">
    <location>
        <begin position="363"/>
        <end position="382"/>
    </location>
</feature>
<dbReference type="AlphaFoldDB" id="A0A6G0U1E9"/>
<dbReference type="EMBL" id="VYZN01000012">
    <property type="protein sequence ID" value="KAE9541704.1"/>
    <property type="molecule type" value="Genomic_DNA"/>
</dbReference>
<proteinExistence type="predicted"/>
<feature type="compositionally biased region" description="Basic and acidic residues" evidence="1">
    <location>
        <begin position="190"/>
        <end position="213"/>
    </location>
</feature>
<keyword evidence="4" id="KW-1185">Reference proteome</keyword>
<feature type="region of interest" description="Disordered" evidence="1">
    <location>
        <begin position="133"/>
        <end position="397"/>
    </location>
</feature>
<evidence type="ECO:0000256" key="1">
    <source>
        <dbReference type="SAM" id="MobiDB-lite"/>
    </source>
</evidence>
<evidence type="ECO:0000313" key="3">
    <source>
        <dbReference type="EMBL" id="KAE9541704.1"/>
    </source>
</evidence>
<organism evidence="3 4">
    <name type="scientific">Aphis glycines</name>
    <name type="common">Soybean aphid</name>
    <dbReference type="NCBI Taxonomy" id="307491"/>
    <lineage>
        <taxon>Eukaryota</taxon>
        <taxon>Metazoa</taxon>
        <taxon>Ecdysozoa</taxon>
        <taxon>Arthropoda</taxon>
        <taxon>Hexapoda</taxon>
        <taxon>Insecta</taxon>
        <taxon>Pterygota</taxon>
        <taxon>Neoptera</taxon>
        <taxon>Paraneoptera</taxon>
        <taxon>Hemiptera</taxon>
        <taxon>Sternorrhyncha</taxon>
        <taxon>Aphidomorpha</taxon>
        <taxon>Aphidoidea</taxon>
        <taxon>Aphididae</taxon>
        <taxon>Aphidini</taxon>
        <taxon>Aphis</taxon>
        <taxon>Aphis</taxon>
    </lineage>
</organism>
<keyword evidence="2" id="KW-0732">Signal</keyword>
<feature type="signal peptide" evidence="2">
    <location>
        <begin position="1"/>
        <end position="23"/>
    </location>
</feature>
<feature type="compositionally biased region" description="Low complexity" evidence="1">
    <location>
        <begin position="218"/>
        <end position="227"/>
    </location>
</feature>
<accession>A0A6G0U1E9</accession>
<gene>
    <name evidence="3" type="ORF">AGLY_003695</name>
</gene>
<dbReference type="Proteomes" id="UP000475862">
    <property type="component" value="Unassembled WGS sequence"/>
</dbReference>
<name>A0A6G0U1E9_APHGL</name>
<sequence length="397" mass="43824">MKRSSLFVCCGITLLYLSPRLDSMTVSPIVYLTTTVIPNVVDSAGYYGGDVGGQSGYYDDGVSGQSGYYGSSAGGKSGYYGGASGLQSRNYGSGNVPTGYYGGRPSTAVATSYGSYGHRTMPESAVQRAIRPVRNERSHALYESPNTYEYMSNPPRKNGKVSRVPETERLPPGDDVEFIDDRGGGGGGGDIRRPAKDRHRDGNDGNDFEDRPRSHQQNNKNNNGNSKRANRNKSKTKNGGVQSTREDDYTVDDGAGGGDAEPVGSSTRGDVRKGATAKKPHQNGRKRIVRKNKNHRPNGEVPVKHKIHKKNEYSKRQQFFDEEHVDHGKKKPVNKTNHDGRKNNGREVRKQSKKKRQQQQQRSTEKPVKRTPKMEKRNDQDTSRVVSQGYGQIVAVR</sequence>
<dbReference type="OrthoDB" id="6631234at2759"/>
<protein>
    <submittedName>
        <fullName evidence="3">Uncharacterized protein</fullName>
    </submittedName>
</protein>
<feature type="compositionally biased region" description="Basic and acidic residues" evidence="1">
    <location>
        <begin position="163"/>
        <end position="172"/>
    </location>
</feature>
<feature type="compositionally biased region" description="Basic residues" evidence="1">
    <location>
        <begin position="275"/>
        <end position="296"/>
    </location>
</feature>
<feature type="chain" id="PRO_5026243489" evidence="2">
    <location>
        <begin position="24"/>
        <end position="397"/>
    </location>
</feature>
<reference evidence="3 4" key="1">
    <citation type="submission" date="2019-08" db="EMBL/GenBank/DDBJ databases">
        <title>The genome of the soybean aphid Biotype 1, its phylome, world population structure and adaptation to the North American continent.</title>
        <authorList>
            <person name="Giordano R."/>
            <person name="Donthu R.K."/>
            <person name="Hernandez A.G."/>
            <person name="Wright C.L."/>
            <person name="Zimin A.V."/>
        </authorList>
    </citation>
    <scope>NUCLEOTIDE SEQUENCE [LARGE SCALE GENOMIC DNA]</scope>
    <source>
        <tissue evidence="3">Whole aphids</tissue>
    </source>
</reference>
<comment type="caution">
    <text evidence="3">The sequence shown here is derived from an EMBL/GenBank/DDBJ whole genome shotgun (WGS) entry which is preliminary data.</text>
</comment>